<dbReference type="Proteomes" id="UP000280834">
    <property type="component" value="Unassembled WGS sequence"/>
</dbReference>
<evidence type="ECO:0000256" key="1">
    <source>
        <dbReference type="SAM" id="MobiDB-lite"/>
    </source>
</evidence>
<keyword evidence="2" id="KW-1133">Transmembrane helix</keyword>
<keyword evidence="4" id="KW-1185">Reference proteome</keyword>
<accession>A0A0R3Q4Z7</accession>
<evidence type="ECO:0000256" key="2">
    <source>
        <dbReference type="SAM" id="Phobius"/>
    </source>
</evidence>
<protein>
    <submittedName>
        <fullName evidence="3 5">Uncharacterized protein</fullName>
    </submittedName>
</protein>
<evidence type="ECO:0000313" key="4">
    <source>
        <dbReference type="Proteomes" id="UP000280834"/>
    </source>
</evidence>
<sequence>MKRCDVGAGGSTGGAGAGAGAGGGGGGVSLSLVMLRSFPSQYVNRWLLFIFVCLSVCFFLSFLLLEPLFLHLEEMTSACEKIEGRRRTDRPTANQSTLALLVP</sequence>
<keyword evidence="2" id="KW-0472">Membrane</keyword>
<feature type="compositionally biased region" description="Gly residues" evidence="1">
    <location>
        <begin position="7"/>
        <end position="22"/>
    </location>
</feature>
<dbReference type="EMBL" id="UZAG01000454">
    <property type="protein sequence ID" value="VDO08478.1"/>
    <property type="molecule type" value="Genomic_DNA"/>
</dbReference>
<feature type="region of interest" description="Disordered" evidence="1">
    <location>
        <begin position="83"/>
        <end position="103"/>
    </location>
</feature>
<evidence type="ECO:0000313" key="5">
    <source>
        <dbReference type="WBParaSite" id="BTMF_0000138701-mRNA-1"/>
    </source>
</evidence>
<reference evidence="5" key="1">
    <citation type="submission" date="2017-02" db="UniProtKB">
        <authorList>
            <consortium name="WormBaseParasite"/>
        </authorList>
    </citation>
    <scope>IDENTIFICATION</scope>
</reference>
<reference evidence="3 4" key="2">
    <citation type="submission" date="2018-11" db="EMBL/GenBank/DDBJ databases">
        <authorList>
            <consortium name="Pathogen Informatics"/>
        </authorList>
    </citation>
    <scope>NUCLEOTIDE SEQUENCE [LARGE SCALE GENOMIC DNA]</scope>
</reference>
<gene>
    <name evidence="3" type="ORF">BTMF_LOCUS729</name>
</gene>
<feature type="compositionally biased region" description="Polar residues" evidence="1">
    <location>
        <begin position="91"/>
        <end position="103"/>
    </location>
</feature>
<keyword evidence="2" id="KW-0812">Transmembrane</keyword>
<evidence type="ECO:0000313" key="3">
    <source>
        <dbReference type="EMBL" id="VDO08478.1"/>
    </source>
</evidence>
<dbReference type="AlphaFoldDB" id="A0A0R3Q4Z7"/>
<feature type="transmembrane region" description="Helical" evidence="2">
    <location>
        <begin position="46"/>
        <end position="65"/>
    </location>
</feature>
<name>A0A0R3Q4Z7_9BILA</name>
<organism evidence="5">
    <name type="scientific">Brugia timori</name>
    <dbReference type="NCBI Taxonomy" id="42155"/>
    <lineage>
        <taxon>Eukaryota</taxon>
        <taxon>Metazoa</taxon>
        <taxon>Ecdysozoa</taxon>
        <taxon>Nematoda</taxon>
        <taxon>Chromadorea</taxon>
        <taxon>Rhabditida</taxon>
        <taxon>Spirurina</taxon>
        <taxon>Spiruromorpha</taxon>
        <taxon>Filarioidea</taxon>
        <taxon>Onchocercidae</taxon>
        <taxon>Brugia</taxon>
    </lineage>
</organism>
<feature type="region of interest" description="Disordered" evidence="1">
    <location>
        <begin position="1"/>
        <end position="22"/>
    </location>
</feature>
<dbReference type="WBParaSite" id="BTMF_0000138701-mRNA-1">
    <property type="protein sequence ID" value="BTMF_0000138701-mRNA-1"/>
    <property type="gene ID" value="BTMF_0000138701"/>
</dbReference>
<proteinExistence type="predicted"/>